<sequence>MLIAIPAFRLSCNVGIDKGRAWSVIDEMILWATAQQKRTIAQLSTDSGLPRQIIVASIARLMRFRLIELTVQSNGAAFQASEYGKEVVASGRPLPFFPKREVKRVSFVIERATGGFFPTGQVRVISETALANETDQDLRLVVVQGGGPSMSHEANLGRLSQIAARGWEEQVALVDGRTSSLRAEFMMIRVVDGVPRNVPESASPGLRAVIDKAASLPEGTTQVSVGYGGSAQEAEPAPTAHYCQFDLADIVIGGSAQLEFLRKLLANADSRVIVHSTFLDHRRFKDLFPDIRAACLRGVTFDMLWGAESLDDEETRNSASAVEIAKMVRDDRDVARRFRVHMRSTGSHAKILLADTAEGDWIAAIGSCNWLSTPFRAVELTAVLRDPAVVADVAVALQRMVGRRGLSDDIATEMAIVARDLRRHSPKGGPAKISLVFGDNHDVIMRTASGSANSRVVVGSHRLGSTARPGVVIQAETAVERANIGTTLLYTMPSGPLKNRHARKLAEEAETNGVRLIKAGDIPLHGKFVAWDDDNIVITSLNWASASSDLDFPQADIGVHIALDGIAEHALNILERIFPEIGGDRAIANSNRWET</sequence>
<dbReference type="EMBL" id="NAAC01000051">
    <property type="protein sequence ID" value="RDJ01374.1"/>
    <property type="molecule type" value="Genomic_DNA"/>
</dbReference>
<dbReference type="OrthoDB" id="8410695at2"/>
<dbReference type="Proteomes" id="UP000254939">
    <property type="component" value="Unassembled WGS sequence"/>
</dbReference>
<dbReference type="Gene3D" id="3.30.870.10">
    <property type="entry name" value="Endonuclease Chain A"/>
    <property type="match status" value="1"/>
</dbReference>
<comment type="caution">
    <text evidence="2">The sequence shown here is derived from an EMBL/GenBank/DDBJ whole genome shotgun (WGS) entry which is preliminary data.</text>
</comment>
<proteinExistence type="predicted"/>
<feature type="domain" description="Phospholipase D-like" evidence="1">
    <location>
        <begin position="262"/>
        <end position="400"/>
    </location>
</feature>
<name>A0A370KDQ4_9HYPH</name>
<dbReference type="RefSeq" id="WP_114716054.1">
    <property type="nucleotide sequence ID" value="NZ_KZ857272.1"/>
</dbReference>
<protein>
    <submittedName>
        <fullName evidence="2">Phosphatidylserine synthase</fullName>
    </submittedName>
</protein>
<dbReference type="InterPro" id="IPR025202">
    <property type="entry name" value="PLD-like_dom"/>
</dbReference>
<gene>
    <name evidence="2" type="ORF">B5K06_33565</name>
</gene>
<organism evidence="2 3">
    <name type="scientific">Rhizobium grahamii</name>
    <dbReference type="NCBI Taxonomy" id="1120045"/>
    <lineage>
        <taxon>Bacteria</taxon>
        <taxon>Pseudomonadati</taxon>
        <taxon>Pseudomonadota</taxon>
        <taxon>Alphaproteobacteria</taxon>
        <taxon>Hyphomicrobiales</taxon>
        <taxon>Rhizobiaceae</taxon>
        <taxon>Rhizobium/Agrobacterium group</taxon>
        <taxon>Rhizobium</taxon>
    </lineage>
</organism>
<evidence type="ECO:0000313" key="2">
    <source>
        <dbReference type="EMBL" id="RDJ01374.1"/>
    </source>
</evidence>
<dbReference type="Pfam" id="PF13091">
    <property type="entry name" value="PLDc_2"/>
    <property type="match status" value="1"/>
</dbReference>
<accession>A0A370KDQ4</accession>
<reference evidence="2 3" key="1">
    <citation type="submission" date="2017-03" db="EMBL/GenBank/DDBJ databases">
        <title>Genome analysis of Rhizobial strains effectives or ineffectives for nitrogen fixation isolated from bean seeds.</title>
        <authorList>
            <person name="Peralta H."/>
            <person name="Aguilar-Vera A."/>
            <person name="Mora Y."/>
            <person name="Vargas-Lagunas C."/>
            <person name="Girard L."/>
            <person name="Mora J."/>
        </authorList>
    </citation>
    <scope>NUCLEOTIDE SEQUENCE [LARGE SCALE GENOMIC DNA]</scope>
    <source>
        <strain evidence="2 3">CCGM3</strain>
    </source>
</reference>
<dbReference type="CDD" id="cd09133">
    <property type="entry name" value="PLDc_unchar5"/>
    <property type="match status" value="1"/>
</dbReference>
<dbReference type="SUPFAM" id="SSF56024">
    <property type="entry name" value="Phospholipase D/nuclease"/>
    <property type="match status" value="1"/>
</dbReference>
<evidence type="ECO:0000313" key="3">
    <source>
        <dbReference type="Proteomes" id="UP000254939"/>
    </source>
</evidence>
<dbReference type="AlphaFoldDB" id="A0A370KDQ4"/>
<evidence type="ECO:0000259" key="1">
    <source>
        <dbReference type="Pfam" id="PF13091"/>
    </source>
</evidence>